<dbReference type="AlphaFoldDB" id="A0A0L6ZC64"/>
<evidence type="ECO:0000256" key="7">
    <source>
        <dbReference type="ARBA" id="ARBA00019179"/>
    </source>
</evidence>
<dbReference type="GO" id="GO:0006298">
    <property type="term" value="P:mismatch repair"/>
    <property type="evidence" value="ECO:0007669"/>
    <property type="project" value="TreeGrafter"/>
</dbReference>
<evidence type="ECO:0000259" key="17">
    <source>
        <dbReference type="PROSITE" id="PS51975"/>
    </source>
</evidence>
<keyword evidence="8 14" id="KW-0963">Cytoplasm</keyword>
<dbReference type="PANTHER" id="PTHR10954:SF18">
    <property type="entry name" value="RIBONUCLEASE HII"/>
    <property type="match status" value="1"/>
</dbReference>
<evidence type="ECO:0000256" key="15">
    <source>
        <dbReference type="PROSITE-ProRule" id="PRU01319"/>
    </source>
</evidence>
<reference evidence="19" key="1">
    <citation type="submission" date="2015-08" db="EMBL/GenBank/DDBJ databases">
        <title>Genome sequence of the strict anaerobe Clostridium homopropionicum LuHBu1 (DSM 5847T).</title>
        <authorList>
            <person name="Poehlein A."/>
            <person name="Beck M."/>
            <person name="Schiel-Bengelsdorf B."/>
            <person name="Bengelsdorf F.R."/>
            <person name="Daniel R."/>
            <person name="Duerre P."/>
        </authorList>
    </citation>
    <scope>NUCLEOTIDE SEQUENCE [LARGE SCALE GENOMIC DNA]</scope>
    <source>
        <strain evidence="19">DSM 5847</strain>
    </source>
</reference>
<dbReference type="InterPro" id="IPR024567">
    <property type="entry name" value="RNase_HII/HIII_dom"/>
</dbReference>
<keyword evidence="9 14" id="KW-0540">Nuclease</keyword>
<keyword evidence="13 14" id="KW-0464">Manganese</keyword>
<dbReference type="EC" id="3.1.26.4" evidence="6 14"/>
<dbReference type="InterPro" id="IPR036397">
    <property type="entry name" value="RNaseH_sf"/>
</dbReference>
<evidence type="ECO:0000256" key="12">
    <source>
        <dbReference type="ARBA" id="ARBA00022801"/>
    </source>
</evidence>
<dbReference type="Gene3D" id="3.30.420.10">
    <property type="entry name" value="Ribonuclease H-like superfamily/Ribonuclease H"/>
    <property type="match status" value="1"/>
</dbReference>
<dbReference type="HAMAP" id="MF_00052_B">
    <property type="entry name" value="RNase_HII_B"/>
    <property type="match status" value="1"/>
</dbReference>
<organism evidence="18 19">
    <name type="scientific">Clostridium homopropionicum DSM 5847</name>
    <dbReference type="NCBI Taxonomy" id="1121318"/>
    <lineage>
        <taxon>Bacteria</taxon>
        <taxon>Bacillati</taxon>
        <taxon>Bacillota</taxon>
        <taxon>Clostridia</taxon>
        <taxon>Eubacteriales</taxon>
        <taxon>Clostridiaceae</taxon>
        <taxon>Clostridium</taxon>
    </lineage>
</organism>
<feature type="domain" description="RNase H type-2" evidence="17">
    <location>
        <begin position="81"/>
        <end position="273"/>
    </location>
</feature>
<dbReference type="RefSeq" id="WP_052220727.1">
    <property type="nucleotide sequence ID" value="NZ_LHUR01000013.1"/>
</dbReference>
<evidence type="ECO:0000313" key="18">
    <source>
        <dbReference type="EMBL" id="KOA20560.1"/>
    </source>
</evidence>
<protein>
    <recommendedName>
        <fullName evidence="7 14">Ribonuclease HII</fullName>
        <shortName evidence="14">RNase HII</shortName>
        <ecNumber evidence="6 14">3.1.26.4</ecNumber>
    </recommendedName>
</protein>
<dbReference type="STRING" id="36844.SAMN04488501_108153"/>
<gene>
    <name evidence="14 18" type="primary">rnhB</name>
    <name evidence="18" type="ORF">CLHOM_11480</name>
</gene>
<feature type="binding site" evidence="14 15">
    <location>
        <position position="184"/>
    </location>
    <ligand>
        <name>a divalent metal cation</name>
        <dbReference type="ChEBI" id="CHEBI:60240"/>
    </ligand>
</feature>
<dbReference type="GO" id="GO:0004523">
    <property type="term" value="F:RNA-DNA hybrid ribonuclease activity"/>
    <property type="evidence" value="ECO:0007669"/>
    <property type="project" value="UniProtKB-UniRule"/>
</dbReference>
<dbReference type="NCBIfam" id="NF000595">
    <property type="entry name" value="PRK00015.1-3"/>
    <property type="match status" value="1"/>
</dbReference>
<dbReference type="GO" id="GO:0030145">
    <property type="term" value="F:manganese ion binding"/>
    <property type="evidence" value="ECO:0007669"/>
    <property type="project" value="UniProtKB-UniRule"/>
</dbReference>
<dbReference type="PROSITE" id="PS51975">
    <property type="entry name" value="RNASE_H_2"/>
    <property type="match status" value="1"/>
</dbReference>
<evidence type="ECO:0000256" key="6">
    <source>
        <dbReference type="ARBA" id="ARBA00012180"/>
    </source>
</evidence>
<dbReference type="Pfam" id="PF01351">
    <property type="entry name" value="RNase_HII"/>
    <property type="match status" value="1"/>
</dbReference>
<dbReference type="EMBL" id="LHUR01000013">
    <property type="protein sequence ID" value="KOA20560.1"/>
    <property type="molecule type" value="Genomic_DNA"/>
</dbReference>
<evidence type="ECO:0000256" key="10">
    <source>
        <dbReference type="ARBA" id="ARBA00022723"/>
    </source>
</evidence>
<dbReference type="InterPro" id="IPR022898">
    <property type="entry name" value="RNase_HII"/>
</dbReference>
<dbReference type="CDD" id="cd07182">
    <property type="entry name" value="RNase_HII_bacteria_HII_like"/>
    <property type="match status" value="1"/>
</dbReference>
<dbReference type="PATRIC" id="fig|1121318.3.peg.1156"/>
<comment type="cofactor">
    <cofactor evidence="14 15">
        <name>Mn(2+)</name>
        <dbReference type="ChEBI" id="CHEBI:29035"/>
    </cofactor>
    <cofactor evidence="14 15">
        <name>Mg(2+)</name>
        <dbReference type="ChEBI" id="CHEBI:18420"/>
    </cofactor>
    <text evidence="14 15">Manganese or magnesium. Binds 1 divalent metal ion per monomer in the absence of substrate. May bind a second metal ion after substrate binding.</text>
</comment>
<evidence type="ECO:0000256" key="11">
    <source>
        <dbReference type="ARBA" id="ARBA00022759"/>
    </source>
</evidence>
<dbReference type="GO" id="GO:0043137">
    <property type="term" value="P:DNA replication, removal of RNA primer"/>
    <property type="evidence" value="ECO:0007669"/>
    <property type="project" value="TreeGrafter"/>
</dbReference>
<dbReference type="GO" id="GO:0005737">
    <property type="term" value="C:cytoplasm"/>
    <property type="evidence" value="ECO:0007669"/>
    <property type="project" value="UniProtKB-SubCell"/>
</dbReference>
<evidence type="ECO:0000313" key="19">
    <source>
        <dbReference type="Proteomes" id="UP000037043"/>
    </source>
</evidence>
<accession>A0A0L6ZC64</accession>
<evidence type="ECO:0000256" key="8">
    <source>
        <dbReference type="ARBA" id="ARBA00022490"/>
    </source>
</evidence>
<comment type="cofactor">
    <cofactor evidence="2">
        <name>Mg(2+)</name>
        <dbReference type="ChEBI" id="CHEBI:18420"/>
    </cofactor>
</comment>
<sequence length="273" mass="31272">MLNKNLSQMNSTEIKEYISKVLSDNSNNYDYELLINLLLEDERKSVKKISDRVKLFVENREKEINRVTNMYKFDLEFSKSTYIAGVDEVGRGPLAGPIVAAAVILDLNIDSTQDLLLKINDSKKLSEKTRTELDLIIKERALSYRIEEISGEEIDEKGIAWCNNEVLKRTVIGLDIKPDLVLSDGYAIKNCPFENKFVIKGDSKSASIACASIIAKVYRDNLMKEYDKLYPEYKFEKNVGYGTKEHIEAIEKYGCSPIHRKSFLKNIMNFINN</sequence>
<comment type="caution">
    <text evidence="18">The sequence shown here is derived from an EMBL/GenBank/DDBJ whole genome shotgun (WGS) entry which is preliminary data.</text>
</comment>
<evidence type="ECO:0000256" key="13">
    <source>
        <dbReference type="ARBA" id="ARBA00023211"/>
    </source>
</evidence>
<evidence type="ECO:0000256" key="14">
    <source>
        <dbReference type="HAMAP-Rule" id="MF_00052"/>
    </source>
</evidence>
<dbReference type="SUPFAM" id="SSF53098">
    <property type="entry name" value="Ribonuclease H-like"/>
    <property type="match status" value="1"/>
</dbReference>
<evidence type="ECO:0000256" key="3">
    <source>
        <dbReference type="ARBA" id="ARBA00004065"/>
    </source>
</evidence>
<evidence type="ECO:0000256" key="2">
    <source>
        <dbReference type="ARBA" id="ARBA00001946"/>
    </source>
</evidence>
<comment type="similarity">
    <text evidence="5 14 16">Belongs to the RNase HII family.</text>
</comment>
<evidence type="ECO:0000256" key="1">
    <source>
        <dbReference type="ARBA" id="ARBA00000077"/>
    </source>
</evidence>
<feature type="binding site" evidence="14 15">
    <location>
        <position position="87"/>
    </location>
    <ligand>
        <name>a divalent metal cation</name>
        <dbReference type="ChEBI" id="CHEBI:60240"/>
    </ligand>
</feature>
<dbReference type="GO" id="GO:0032299">
    <property type="term" value="C:ribonuclease H2 complex"/>
    <property type="evidence" value="ECO:0007669"/>
    <property type="project" value="TreeGrafter"/>
</dbReference>
<comment type="subcellular location">
    <subcellularLocation>
        <location evidence="4 14">Cytoplasm</location>
    </subcellularLocation>
</comment>
<evidence type="ECO:0000256" key="9">
    <source>
        <dbReference type="ARBA" id="ARBA00022722"/>
    </source>
</evidence>
<keyword evidence="10 14" id="KW-0479">Metal-binding</keyword>
<keyword evidence="11 14" id="KW-0255">Endonuclease</keyword>
<keyword evidence="12 14" id="KW-0378">Hydrolase</keyword>
<dbReference type="NCBIfam" id="NF000594">
    <property type="entry name" value="PRK00015.1-1"/>
    <property type="match status" value="1"/>
</dbReference>
<name>A0A0L6ZC64_9CLOT</name>
<evidence type="ECO:0000256" key="4">
    <source>
        <dbReference type="ARBA" id="ARBA00004496"/>
    </source>
</evidence>
<keyword evidence="19" id="KW-1185">Reference proteome</keyword>
<feature type="binding site" evidence="14 15">
    <location>
        <position position="88"/>
    </location>
    <ligand>
        <name>a divalent metal cation</name>
        <dbReference type="ChEBI" id="CHEBI:60240"/>
    </ligand>
</feature>
<dbReference type="GO" id="GO:0003723">
    <property type="term" value="F:RNA binding"/>
    <property type="evidence" value="ECO:0007669"/>
    <property type="project" value="UniProtKB-UniRule"/>
</dbReference>
<dbReference type="Proteomes" id="UP000037043">
    <property type="component" value="Unassembled WGS sequence"/>
</dbReference>
<evidence type="ECO:0000256" key="5">
    <source>
        <dbReference type="ARBA" id="ARBA00007383"/>
    </source>
</evidence>
<comment type="catalytic activity">
    <reaction evidence="1 14 15 16">
        <text>Endonucleolytic cleavage to 5'-phosphomonoester.</text>
        <dbReference type="EC" id="3.1.26.4"/>
    </reaction>
</comment>
<proteinExistence type="inferred from homology"/>
<dbReference type="InterPro" id="IPR012337">
    <property type="entry name" value="RNaseH-like_sf"/>
</dbReference>
<dbReference type="InterPro" id="IPR001352">
    <property type="entry name" value="RNase_HII/HIII"/>
</dbReference>
<comment type="function">
    <text evidence="3 14 16">Endonuclease that specifically degrades the RNA of RNA-DNA hybrids.</text>
</comment>
<evidence type="ECO:0000256" key="16">
    <source>
        <dbReference type="RuleBase" id="RU003515"/>
    </source>
</evidence>
<dbReference type="PANTHER" id="PTHR10954">
    <property type="entry name" value="RIBONUCLEASE H2 SUBUNIT A"/>
    <property type="match status" value="1"/>
</dbReference>